<accession>A0AA35SCY8</accession>
<dbReference type="PANTHER" id="PTHR13630:SF1">
    <property type="entry name" value="GAMMA-SECRETASE-ACTIVATING PROTEIN"/>
    <property type="match status" value="1"/>
</dbReference>
<dbReference type="AlphaFoldDB" id="A0AA35SCY8"/>
<organism evidence="1 2">
    <name type="scientific">Geodia barretti</name>
    <name type="common">Barrett's horny sponge</name>
    <dbReference type="NCBI Taxonomy" id="519541"/>
    <lineage>
        <taxon>Eukaryota</taxon>
        <taxon>Metazoa</taxon>
        <taxon>Porifera</taxon>
        <taxon>Demospongiae</taxon>
        <taxon>Heteroscleromorpha</taxon>
        <taxon>Tetractinellida</taxon>
        <taxon>Astrophorina</taxon>
        <taxon>Geodiidae</taxon>
        <taxon>Geodia</taxon>
    </lineage>
</organism>
<reference evidence="1" key="1">
    <citation type="submission" date="2023-03" db="EMBL/GenBank/DDBJ databases">
        <authorList>
            <person name="Steffen K."/>
            <person name="Cardenas P."/>
        </authorList>
    </citation>
    <scope>NUCLEOTIDE SEQUENCE</scope>
</reference>
<dbReference type="GO" id="GO:0005802">
    <property type="term" value="C:trans-Golgi network"/>
    <property type="evidence" value="ECO:0007669"/>
    <property type="project" value="TreeGrafter"/>
</dbReference>
<dbReference type="GO" id="GO:1902004">
    <property type="term" value="P:positive regulation of amyloid-beta formation"/>
    <property type="evidence" value="ECO:0007669"/>
    <property type="project" value="TreeGrafter"/>
</dbReference>
<name>A0AA35SCY8_GEOBA</name>
<dbReference type="Proteomes" id="UP001174909">
    <property type="component" value="Unassembled WGS sequence"/>
</dbReference>
<dbReference type="EMBL" id="CASHTH010002296">
    <property type="protein sequence ID" value="CAI8027703.1"/>
    <property type="molecule type" value="Genomic_DNA"/>
</dbReference>
<comment type="caution">
    <text evidence="1">The sequence shown here is derived from an EMBL/GenBank/DDBJ whole genome shotgun (WGS) entry which is preliminary data.</text>
</comment>
<evidence type="ECO:0000313" key="2">
    <source>
        <dbReference type="Proteomes" id="UP001174909"/>
    </source>
</evidence>
<sequence length="339" mass="38162">MQTAQQTKLSPGGKSEELLGFRETFRLSSFVREHLLPTTGLDDPGLLQARLIGQERNGGVLFSWRQPTGGPRPDEENKEDVGSGAVTCVGWHVFNTNNFLTLYKHSNDETIHAATVSYEHALLAFTVIKEDMYGEIVYNSLVAEIQPEGRVFDLNLESSEFRRLQFVHMEPSQRPRHGRQQQQLQSCLLVVCPNNFAAIYTFKIQCIRTGYVVLHEPDKEVLCSEFHWYQWDPSTQWLYLAQFESSGTRMQSLLSGDNSIVLHCYSFAQHKHDLSANCGTATPLHCRTLPEGRNILPLTTSSCPPGSRDQHAGSLPPKRPLVCMPAAWQWGCISGDCCH</sequence>
<proteinExistence type="predicted"/>
<evidence type="ECO:0000313" key="1">
    <source>
        <dbReference type="EMBL" id="CAI8027703.1"/>
    </source>
</evidence>
<gene>
    <name evidence="1" type="ORF">GBAR_LOCUS15797</name>
</gene>
<protein>
    <submittedName>
        <fullName evidence="1">Uncharacterized protein</fullName>
    </submittedName>
</protein>
<keyword evidence="2" id="KW-1185">Reference proteome</keyword>
<dbReference type="PANTHER" id="PTHR13630">
    <property type="entry name" value="GAMMA-SECRETASE-ACTIVATING PROTEIN"/>
    <property type="match status" value="1"/>
</dbReference>
<dbReference type="InterPro" id="IPR026172">
    <property type="entry name" value="GSAP_fam"/>
</dbReference>